<reference evidence="10 11" key="1">
    <citation type="submission" date="2017-02" db="EMBL/GenBank/DDBJ databases">
        <title>Draft Genome Sequences of 'Candidatus Synechococcus spongiarum', Cyanobacterial Symbionts of the Mediterranean Sponge Aplysina aerophoba from two locations.</title>
        <authorList>
            <person name="Slaby B.M."/>
            <person name="Hentschel U."/>
        </authorList>
    </citation>
    <scope>NUCLEOTIDE SEQUENCE [LARGE SCALE GENOMIC DNA]</scope>
    <source>
        <strain evidence="10">LMB bulk15M</strain>
    </source>
</reference>
<dbReference type="EMBL" id="MWLD01000018">
    <property type="protein sequence ID" value="OOV35012.1"/>
    <property type="molecule type" value="Genomic_DNA"/>
</dbReference>
<dbReference type="InterPro" id="IPR005979">
    <property type="entry name" value="Prochl_reduct"/>
</dbReference>
<sequence length="350" mass="37370">MVTVTSPKPRAIVTGASSGIGLYTTAALVQRGWTVVMAVRDPAKGEKAINKLALDRRSVAILPLDLSDLRCVRAFAQAVAAGSAPLDALVCNAAVYMPTLKAPLFSPQGYELSMATNHLGHFLLIRLLLDKLAGDGSGNGSGGVQKRLVVLGTVTANSKELGGRIPIPAPADLGDLTGFAEGFQAPVAMADGKAFKPGKAYKDSKLCNMITVTELHRRFHAQTGVVFSSLYPGCVADSPLFRHSFKAFQRVFPWFQKTVTGGYVSQPMAGERVADVVTGKAFSTSGVHWSWGNRQQRGRQQFIQELSRQGRDPATARRLWDLSTRLVAEPVQADEKDGAAQPSPEPEAGA</sequence>
<name>A0A1T1D2E1_9SYNE</name>
<gene>
    <name evidence="10" type="ORF">BV61_01710</name>
</gene>
<comment type="pathway">
    <text evidence="1">Porphyrin-containing compound metabolism; chlorophyll biosynthesis.</text>
</comment>
<evidence type="ECO:0000256" key="1">
    <source>
        <dbReference type="ARBA" id="ARBA00005173"/>
    </source>
</evidence>
<dbReference type="PRINTS" id="PR00081">
    <property type="entry name" value="GDHRDH"/>
</dbReference>
<dbReference type="InterPro" id="IPR036291">
    <property type="entry name" value="NAD(P)-bd_dom_sf"/>
</dbReference>
<dbReference type="SUPFAM" id="SSF51735">
    <property type="entry name" value="NAD(P)-binding Rossmann-fold domains"/>
    <property type="match status" value="1"/>
</dbReference>
<organism evidence="10 11">
    <name type="scientific">Candidatus Synechococcus spongiarum LMB bulk15M</name>
    <dbReference type="NCBI Taxonomy" id="1943582"/>
    <lineage>
        <taxon>Bacteria</taxon>
        <taxon>Bacillati</taxon>
        <taxon>Cyanobacteriota</taxon>
        <taxon>Cyanophyceae</taxon>
        <taxon>Synechococcales</taxon>
        <taxon>Synechococcaceae</taxon>
        <taxon>Synechococcus</taxon>
    </lineage>
</organism>
<feature type="region of interest" description="Disordered" evidence="9">
    <location>
        <begin position="329"/>
        <end position="350"/>
    </location>
</feature>
<dbReference type="Proteomes" id="UP000242636">
    <property type="component" value="Unassembled WGS sequence"/>
</dbReference>
<keyword evidence="5" id="KW-0521">NADP</keyword>
<dbReference type="UniPathway" id="UPA00668"/>
<dbReference type="Pfam" id="PF00106">
    <property type="entry name" value="adh_short"/>
    <property type="match status" value="1"/>
</dbReference>
<dbReference type="GO" id="GO:0015979">
    <property type="term" value="P:photosynthesis"/>
    <property type="evidence" value="ECO:0007669"/>
    <property type="project" value="UniProtKB-KW"/>
</dbReference>
<evidence type="ECO:0000256" key="5">
    <source>
        <dbReference type="ARBA" id="ARBA00022857"/>
    </source>
</evidence>
<proteinExistence type="inferred from homology"/>
<dbReference type="InterPro" id="IPR002347">
    <property type="entry name" value="SDR_fam"/>
</dbReference>
<dbReference type="NCBIfam" id="TIGR01289">
    <property type="entry name" value="LPOR"/>
    <property type="match status" value="1"/>
</dbReference>
<evidence type="ECO:0000256" key="6">
    <source>
        <dbReference type="ARBA" id="ARBA00023002"/>
    </source>
</evidence>
<keyword evidence="7" id="KW-0149">Chlorophyll biosynthesis</keyword>
<evidence type="ECO:0000313" key="11">
    <source>
        <dbReference type="Proteomes" id="UP000242636"/>
    </source>
</evidence>
<comment type="similarity">
    <text evidence="2">Belongs to the short-chain dehydrogenases/reductases (SDR) family. POR subfamily.</text>
</comment>
<comment type="caution">
    <text evidence="10">The sequence shown here is derived from an EMBL/GenBank/DDBJ whole genome shotgun (WGS) entry which is preliminary data.</text>
</comment>
<evidence type="ECO:0000256" key="4">
    <source>
        <dbReference type="ARBA" id="ARBA00022531"/>
    </source>
</evidence>
<evidence type="ECO:0000256" key="7">
    <source>
        <dbReference type="ARBA" id="ARBA00023171"/>
    </source>
</evidence>
<dbReference type="Gene3D" id="3.40.50.720">
    <property type="entry name" value="NAD(P)-binding Rossmann-like Domain"/>
    <property type="match status" value="1"/>
</dbReference>
<keyword evidence="4" id="KW-0602">Photosynthesis</keyword>
<evidence type="ECO:0000256" key="2">
    <source>
        <dbReference type="ARBA" id="ARBA00005821"/>
    </source>
</evidence>
<dbReference type="PANTHER" id="PTHR44419:SF19">
    <property type="entry name" value="PROTOCHLOROPHYLLIDE REDUCTASE A, CHLOROPLASTIC"/>
    <property type="match status" value="1"/>
</dbReference>
<keyword evidence="11" id="KW-1185">Reference proteome</keyword>
<keyword evidence="6" id="KW-0560">Oxidoreductase</keyword>
<protein>
    <recommendedName>
        <fullName evidence="3 8">Protochlorophyllide reductase</fullName>
        <ecNumber evidence="3 8">1.3.1.33</ecNumber>
    </recommendedName>
</protein>
<dbReference type="EC" id="1.3.1.33" evidence="3 8"/>
<evidence type="ECO:0000256" key="3">
    <source>
        <dbReference type="ARBA" id="ARBA00012006"/>
    </source>
</evidence>
<evidence type="ECO:0000313" key="10">
    <source>
        <dbReference type="EMBL" id="OOV35012.1"/>
    </source>
</evidence>
<dbReference type="PANTHER" id="PTHR44419">
    <property type="entry name" value="PROTOCHLOROPHYLLIDE REDUCTASE C, CHLOROPLASTIC"/>
    <property type="match status" value="1"/>
</dbReference>
<dbReference type="GO" id="GO:0016630">
    <property type="term" value="F:protochlorophyllide reductase activity"/>
    <property type="evidence" value="ECO:0007669"/>
    <property type="project" value="UniProtKB-UniRule"/>
</dbReference>
<accession>A0A1T1D2E1</accession>
<evidence type="ECO:0000256" key="9">
    <source>
        <dbReference type="SAM" id="MobiDB-lite"/>
    </source>
</evidence>
<dbReference type="GO" id="GO:0015995">
    <property type="term" value="P:chlorophyll biosynthetic process"/>
    <property type="evidence" value="ECO:0007669"/>
    <property type="project" value="UniProtKB-UniRule"/>
</dbReference>
<dbReference type="AlphaFoldDB" id="A0A1T1D2E1"/>
<evidence type="ECO:0000256" key="8">
    <source>
        <dbReference type="NCBIfam" id="TIGR01289"/>
    </source>
</evidence>